<feature type="signal peptide" evidence="1">
    <location>
        <begin position="1"/>
        <end position="21"/>
    </location>
</feature>
<proteinExistence type="predicted"/>
<evidence type="ECO:0000313" key="3">
    <source>
        <dbReference type="EMBL" id="SHI95533.1"/>
    </source>
</evidence>
<dbReference type="Pfam" id="PF11412">
    <property type="entry name" value="DsbD_N"/>
    <property type="match status" value="1"/>
</dbReference>
<dbReference type="InterPro" id="IPR028250">
    <property type="entry name" value="DsbDN"/>
</dbReference>
<name>A0A1M6FD07_9RHOB</name>
<organism evidence="3 4">
    <name type="scientific">Shimia gijangensis</name>
    <dbReference type="NCBI Taxonomy" id="1470563"/>
    <lineage>
        <taxon>Bacteria</taxon>
        <taxon>Pseudomonadati</taxon>
        <taxon>Pseudomonadota</taxon>
        <taxon>Alphaproteobacteria</taxon>
        <taxon>Rhodobacterales</taxon>
        <taxon>Roseobacteraceae</taxon>
    </lineage>
</organism>
<keyword evidence="1" id="KW-0732">Signal</keyword>
<dbReference type="EMBL" id="FQZQ01000004">
    <property type="protein sequence ID" value="SHI95533.1"/>
    <property type="molecule type" value="Genomic_DNA"/>
</dbReference>
<evidence type="ECO:0000256" key="1">
    <source>
        <dbReference type="SAM" id="SignalP"/>
    </source>
</evidence>
<feature type="domain" description="Thiol:disulfide interchange protein DsbD N-terminal" evidence="2">
    <location>
        <begin position="30"/>
        <end position="144"/>
    </location>
</feature>
<protein>
    <submittedName>
        <fullName evidence="3">Disulphide bond corrector protein DsbC</fullName>
    </submittedName>
</protein>
<keyword evidence="4" id="KW-1185">Reference proteome</keyword>
<accession>A0A1M6FD07</accession>
<evidence type="ECO:0000313" key="4">
    <source>
        <dbReference type="Proteomes" id="UP000183982"/>
    </source>
</evidence>
<reference evidence="4" key="1">
    <citation type="submission" date="2016-11" db="EMBL/GenBank/DDBJ databases">
        <authorList>
            <person name="Varghese N."/>
            <person name="Submissions S."/>
        </authorList>
    </citation>
    <scope>NUCLEOTIDE SEQUENCE [LARGE SCALE GENOMIC DNA]</scope>
    <source>
        <strain evidence="4">DSM 100564</strain>
    </source>
</reference>
<dbReference type="STRING" id="1470563.SAMN05444000_10439"/>
<dbReference type="RefSeq" id="WP_073249963.1">
    <property type="nucleotide sequence ID" value="NZ_FQZQ01000004.1"/>
</dbReference>
<dbReference type="OrthoDB" id="9811036at2"/>
<dbReference type="Proteomes" id="UP000183982">
    <property type="component" value="Unassembled WGS sequence"/>
</dbReference>
<gene>
    <name evidence="3" type="ORF">SAMN05444000_10439</name>
</gene>
<dbReference type="AlphaFoldDB" id="A0A1M6FD07"/>
<feature type="chain" id="PRO_5013336768" evidence="1">
    <location>
        <begin position="22"/>
        <end position="268"/>
    </location>
</feature>
<evidence type="ECO:0000259" key="2">
    <source>
        <dbReference type="Pfam" id="PF11412"/>
    </source>
</evidence>
<sequence length="268" mass="29037">MIKRLILTALCLTGLALPVIAQSFDRVVQAEVLPGWQEKDGSRIAAIRITLNPGWKTYWRAPGDAGIPPSFDWTGSSNVQSVGVTWPTPEVFSQNGMRSIGYKEELILPVHITPKKDGKQVRFKAVMDIGVCRDICVPQRLKVSAKFPKDTGKRDPIIAAAIASRPLTKSEAGVKKASCRISTSADGLMVTARLHLPSTGGDEIAVIETDNPLVWVSEAKTHREGGVLVAKSELMHVNGDSFMVNRSTLRFTVLGKRHAVDIQGCSAG</sequence>